<dbReference type="PRINTS" id="PR00379">
    <property type="entry name" value="INTEIN"/>
</dbReference>
<feature type="domain" description="DOD-type homing endonuclease" evidence="4">
    <location>
        <begin position="785"/>
        <end position="923"/>
    </location>
</feature>
<gene>
    <name evidence="5" type="ORF">TM448A00801_0002</name>
</gene>
<dbReference type="InterPro" id="IPR006141">
    <property type="entry name" value="Intein_N"/>
</dbReference>
<dbReference type="CDD" id="cd00081">
    <property type="entry name" value="Hint"/>
    <property type="match status" value="1"/>
</dbReference>
<dbReference type="GO" id="GO:0016539">
    <property type="term" value="P:intein-mediated protein splicing"/>
    <property type="evidence" value="ECO:0007669"/>
    <property type="project" value="InterPro"/>
</dbReference>
<dbReference type="Pfam" id="PF01068">
    <property type="entry name" value="DNA_ligase_A_M"/>
    <property type="match status" value="1"/>
</dbReference>
<dbReference type="EMBL" id="MT144066">
    <property type="protein sequence ID" value="QJA47967.1"/>
    <property type="molecule type" value="Genomic_DNA"/>
</dbReference>
<accession>A0A6H1ZKW6</accession>
<protein>
    <submittedName>
        <fullName evidence="5">Putative DNA ligase domain protein</fullName>
    </submittedName>
</protein>
<evidence type="ECO:0000256" key="1">
    <source>
        <dbReference type="ARBA" id="ARBA00022813"/>
    </source>
</evidence>
<dbReference type="SUPFAM" id="SSF56091">
    <property type="entry name" value="DNA ligase/mRNA capping enzyme, catalytic domain"/>
    <property type="match status" value="1"/>
</dbReference>
<dbReference type="GO" id="GO:0006310">
    <property type="term" value="P:DNA recombination"/>
    <property type="evidence" value="ECO:0007669"/>
    <property type="project" value="InterPro"/>
</dbReference>
<dbReference type="InterPro" id="IPR029710">
    <property type="entry name" value="LIG4"/>
</dbReference>
<reference evidence="5" key="1">
    <citation type="submission" date="2020-03" db="EMBL/GenBank/DDBJ databases">
        <title>The deep terrestrial virosphere.</title>
        <authorList>
            <person name="Holmfeldt K."/>
            <person name="Nilsson E."/>
            <person name="Simone D."/>
            <person name="Lopez-Fernandez M."/>
            <person name="Wu X."/>
            <person name="de Brujin I."/>
            <person name="Lundin D."/>
            <person name="Andersson A."/>
            <person name="Bertilsson S."/>
            <person name="Dopson M."/>
        </authorList>
    </citation>
    <scope>NUCLEOTIDE SEQUENCE</scope>
    <source>
        <strain evidence="5">TM448A00801</strain>
    </source>
</reference>
<dbReference type="InterPro" id="IPR012310">
    <property type="entry name" value="DNA_ligase_ATP-dep_cent"/>
</dbReference>
<name>A0A6H1ZKW6_9ZZZZ</name>
<evidence type="ECO:0000259" key="4">
    <source>
        <dbReference type="PROSITE" id="PS50819"/>
    </source>
</evidence>
<dbReference type="InterPro" id="IPR006142">
    <property type="entry name" value="INTEIN"/>
</dbReference>
<dbReference type="GO" id="GO:0004519">
    <property type="term" value="F:endonuclease activity"/>
    <property type="evidence" value="ECO:0007669"/>
    <property type="project" value="InterPro"/>
</dbReference>
<evidence type="ECO:0000313" key="5">
    <source>
        <dbReference type="EMBL" id="QJA47967.1"/>
    </source>
</evidence>
<dbReference type="GO" id="GO:0006297">
    <property type="term" value="P:nucleotide-excision repair, DNA gap filling"/>
    <property type="evidence" value="ECO:0007669"/>
    <property type="project" value="TreeGrafter"/>
</dbReference>
<dbReference type="GO" id="GO:0003677">
    <property type="term" value="F:DNA binding"/>
    <property type="evidence" value="ECO:0007669"/>
    <property type="project" value="InterPro"/>
</dbReference>
<keyword evidence="5" id="KW-0436">Ligase</keyword>
<dbReference type="PROSITE" id="PS50817">
    <property type="entry name" value="INTEIN_N_TER"/>
    <property type="match status" value="1"/>
</dbReference>
<dbReference type="Gene3D" id="3.30.470.30">
    <property type="entry name" value="DNA ligase/mRNA capping enzyme"/>
    <property type="match status" value="1"/>
</dbReference>
<dbReference type="GO" id="GO:0032807">
    <property type="term" value="C:DNA ligase IV complex"/>
    <property type="evidence" value="ECO:0007669"/>
    <property type="project" value="TreeGrafter"/>
</dbReference>
<sequence length="1399" mass="165270">MPIDNSWIHFLKSLKDQKDYQIGENICRDMKDGSKFCMHKKAWSVFFATMNKKGWDETKVASNLEYTIDNQDVEAITPRVFVKKRKRKKKIKDLSFEELEYYHSLFHSQFEKLGDKACRLHFKIASEMINRGVSHIRRTLCDGVVELIHNFKIYDPSRVRDEVLRDDFRISIAWLKKLRSTQKPFTSPQFEGMDLRSQIIAIKKLARSIRREMIKRDWHPKELIKLPEKFNVEEIDPIFLSNLSDKGVEDLWTWLHKKWLDQEGPDRVSESFLNTNIFVQIERWKRYLIDESYIDKDLLDEKSRKSWMEYPSPLDKEPDILTLEQVLEIFRKVGIIKLDKIPTVYLCGGIVNKGSIEKGKDIDLLFKRHPDPEILIAFKKSLPNWLFKRIHSIWDPKGPDIGRSIPLYTLAFSIIPKEKMKKGFGERELGSMKVGRPFIHLKPKSGMEKHEFWDPKESWEKWGADHINNEIIIQEKLDGRSMQLHYDKANGILKIMTEDTLRDRAKEFPEICEEIKKLTVKNIILDGEMLEYEMTKFEGKNARAKREVGELIDREDTASITTGSIPEDERKKIVYVFYDVLHIDGEDINNKNTLERYNILKDIIPKNMKFLDVVRGEIARSIKDYYRFIEKYRRIKGSEGVVMKDSSSIYPLRYSGENRTGEWCLTGGNYLLTERGFQRVDSIKENDLIFSRDGRLHKILARKVRKILPEEKLFDIFSKGGFKVRLTGNHEVLTSEGWLEAKDINFSNNFFPELQIPIEEAPSILELEWHGYQKQIICNQDFWRLIGFWLAEGSLGNNKNPTYKRGVLELSQKNINVLNKYSKLIEKILKTKTNNYQYPNMKHTHVWDKPFCDWLSKNFLDKNDDKTIPWFIGQLNKDYFSAFMEGYLEGDGWIEFRTGRRGFSTSDEGLAGRMFAILNYLKILVSINHYRPKRGKEVFRFRFYKKNPRLYLSKKKVYSDGKDMVYDFQVEGAESYCTPTIILHNSKLKNLKSIDVLVLGIVQKKTKEGRVLPNYMYKSYYEIPASRVSEFYEPDIEKRDNKYYAYIGMSYATAEKANIGDIITIMPIRFRKYLKNDKIRNTWMFPYFKEIKKEKKEPDTLTTVERLIEVGTSPTLSEEDIKIEFELCPYYNKDICPLRKRYEKPYLSKDVLVQYLKYPVKCPLAYYYRCRYIKDYYYDIKKIGELCIEDGDTILNELDLPVYWRRIALQKYMECPPGEHEFVMQSHVIGKSQHLDWRMKVNNYLIGWSGVGGNIENPITPELLIKRSREEVGPKGVRTEEKARQPLNWLKFEGEIKPGEVGGGIEAPGSMTILTRGKVIYGAMKPYYHEYFVKDNKYFKDWTRIVIRAIRLKKLKPETKEPTKHYERMWRMLVADPLPYTISSRAIKDGWKPPRREKE</sequence>
<dbReference type="SUPFAM" id="SSF51294">
    <property type="entry name" value="Hedgehog/intein (Hint) domain"/>
    <property type="match status" value="1"/>
</dbReference>
<dbReference type="PANTHER" id="PTHR45997:SF1">
    <property type="entry name" value="DNA LIGASE 4"/>
    <property type="match status" value="1"/>
</dbReference>
<organism evidence="5">
    <name type="scientific">viral metagenome</name>
    <dbReference type="NCBI Taxonomy" id="1070528"/>
    <lineage>
        <taxon>unclassified sequences</taxon>
        <taxon>metagenomes</taxon>
        <taxon>organismal metagenomes</taxon>
    </lineage>
</organism>
<dbReference type="PROSITE" id="PS50160">
    <property type="entry name" value="DNA_LIGASE_A3"/>
    <property type="match status" value="1"/>
</dbReference>
<dbReference type="InterPro" id="IPR036844">
    <property type="entry name" value="Hint_dom_sf"/>
</dbReference>
<keyword evidence="1" id="KW-0068">Autocatalytic cleavage</keyword>
<dbReference type="InterPro" id="IPR027434">
    <property type="entry name" value="Homing_endonucl"/>
</dbReference>
<dbReference type="GO" id="GO:0003910">
    <property type="term" value="F:DNA ligase (ATP) activity"/>
    <property type="evidence" value="ECO:0007669"/>
    <property type="project" value="InterPro"/>
</dbReference>
<keyword evidence="2" id="KW-0651">Protein splicing</keyword>
<dbReference type="GO" id="GO:0005524">
    <property type="term" value="F:ATP binding"/>
    <property type="evidence" value="ECO:0007669"/>
    <property type="project" value="InterPro"/>
</dbReference>
<proteinExistence type="predicted"/>
<evidence type="ECO:0000256" key="2">
    <source>
        <dbReference type="ARBA" id="ARBA00023000"/>
    </source>
</evidence>
<dbReference type="SUPFAM" id="SSF55608">
    <property type="entry name" value="Homing endonucleases"/>
    <property type="match status" value="1"/>
</dbReference>
<dbReference type="GO" id="GO:0006303">
    <property type="term" value="P:double-strand break repair via nonhomologous end joining"/>
    <property type="evidence" value="ECO:0007669"/>
    <property type="project" value="TreeGrafter"/>
</dbReference>
<dbReference type="Gene3D" id="2.170.16.10">
    <property type="entry name" value="Hedgehog/Intein (Hint) domain"/>
    <property type="match status" value="1"/>
</dbReference>
<dbReference type="InterPro" id="IPR004042">
    <property type="entry name" value="Intein_endonuc_central"/>
</dbReference>
<evidence type="ECO:0000259" key="3">
    <source>
        <dbReference type="PROSITE" id="PS50160"/>
    </source>
</evidence>
<dbReference type="PROSITE" id="PS50819">
    <property type="entry name" value="INTEIN_ENDONUCLEASE"/>
    <property type="match status" value="1"/>
</dbReference>
<dbReference type="PANTHER" id="PTHR45997">
    <property type="entry name" value="DNA LIGASE 4"/>
    <property type="match status" value="1"/>
</dbReference>
<feature type="domain" description="ATP-dependent DNA ligase family profile" evidence="3">
    <location>
        <begin position="566"/>
        <end position="663"/>
    </location>
</feature>
<dbReference type="Gene3D" id="3.10.28.10">
    <property type="entry name" value="Homing endonucleases"/>
    <property type="match status" value="1"/>
</dbReference>